<comment type="caution">
    <text evidence="1">The sequence shown here is derived from an EMBL/GenBank/DDBJ whole genome shotgun (WGS) entry which is preliminary data.</text>
</comment>
<proteinExistence type="predicted"/>
<dbReference type="AlphaFoldDB" id="A0A963Z332"/>
<evidence type="ECO:0000313" key="2">
    <source>
        <dbReference type="Proteomes" id="UP000721844"/>
    </source>
</evidence>
<organism evidence="1 2">
    <name type="scientific">Acidisoma cellulosilyticum</name>
    <dbReference type="NCBI Taxonomy" id="2802395"/>
    <lineage>
        <taxon>Bacteria</taxon>
        <taxon>Pseudomonadati</taxon>
        <taxon>Pseudomonadota</taxon>
        <taxon>Alphaproteobacteria</taxon>
        <taxon>Acetobacterales</taxon>
        <taxon>Acidocellaceae</taxon>
        <taxon>Acidisoma</taxon>
    </lineage>
</organism>
<gene>
    <name evidence="1" type="ORF">ACELLULO517_15770</name>
</gene>
<dbReference type="RefSeq" id="WP_227308371.1">
    <property type="nucleotide sequence ID" value="NZ_JAESVA010000005.1"/>
</dbReference>
<name>A0A963Z332_9PROT</name>
<reference evidence="1 2" key="1">
    <citation type="journal article" date="2021" name="Microorganisms">
        <title>Acidisoma silvae sp. nov. and Acidisomacellulosilytica sp. nov., Two Acidophilic Bacteria Isolated from Decaying Wood, Hydrolyzing Cellulose and Producing Poly-3-hydroxybutyrate.</title>
        <authorList>
            <person name="Mieszkin S."/>
            <person name="Pouder E."/>
            <person name="Uroz S."/>
            <person name="Simon-Colin C."/>
            <person name="Alain K."/>
        </authorList>
    </citation>
    <scope>NUCLEOTIDE SEQUENCE [LARGE SCALE GENOMIC DNA]</scope>
    <source>
        <strain evidence="1 2">HW T5.17</strain>
    </source>
</reference>
<sequence length="144" mass="15895">MASSTKFSIGKDISAVVVGPYGTIDLGNVIDFQSKPKYKATTSAVLDGPEIRISEPNGHDCTITIDRTKRNIDDLVAQIEAAYWAGGGFITLGSAYKYVTERDGTQSAWSFTDCDFQFDLGQWKSEQTVALKIEFFARYMQVIS</sequence>
<dbReference type="Proteomes" id="UP000721844">
    <property type="component" value="Unassembled WGS sequence"/>
</dbReference>
<dbReference type="EMBL" id="JAESVA010000005">
    <property type="protein sequence ID" value="MCB8881706.1"/>
    <property type="molecule type" value="Genomic_DNA"/>
</dbReference>
<accession>A0A963Z332</accession>
<evidence type="ECO:0000313" key="1">
    <source>
        <dbReference type="EMBL" id="MCB8881706.1"/>
    </source>
</evidence>
<keyword evidence="2" id="KW-1185">Reference proteome</keyword>
<protein>
    <submittedName>
        <fullName evidence="1">Uncharacterized protein</fullName>
    </submittedName>
</protein>